<protein>
    <recommendedName>
        <fullName evidence="5">Purine nucleoside phosphorylase</fullName>
        <ecNumber evidence="5">2.4.2.1</ecNumber>
    </recommendedName>
    <alternativeName>
        <fullName evidence="5">Inosine-guanosine phosphorylase</fullName>
    </alternativeName>
</protein>
<keyword evidence="8" id="KW-1185">Reference proteome</keyword>
<dbReference type="RefSeq" id="WP_048874774.1">
    <property type="nucleotide sequence ID" value="NZ_CP011126.1"/>
</dbReference>
<gene>
    <name evidence="7" type="primary">xapA</name>
    <name evidence="7" type="ORF">CleRT_00690</name>
</gene>
<dbReference type="NCBIfam" id="TIGR01697">
    <property type="entry name" value="PNPH-PUNA-XAPA"/>
    <property type="match status" value="1"/>
</dbReference>
<reference evidence="7 8" key="1">
    <citation type="journal article" date="2015" name="Genome Biol. Evol.">
        <title>Distinctive Genome Reduction Rates Revealed by Genomic Analyses of Two Coxiella-Like Endosymbionts in Ticks.</title>
        <authorList>
            <person name="Gottlieb Y."/>
            <person name="Lalzar I."/>
            <person name="Klasson L."/>
        </authorList>
    </citation>
    <scope>NUCLEOTIDE SEQUENCE [LARGE SCALE GENOMIC DNA]</scope>
    <source>
        <strain evidence="7 8">CRt</strain>
    </source>
</reference>
<dbReference type="Gene3D" id="3.40.50.1580">
    <property type="entry name" value="Nucleoside phosphorylase domain"/>
    <property type="match status" value="1"/>
</dbReference>
<evidence type="ECO:0000256" key="1">
    <source>
        <dbReference type="ARBA" id="ARBA00005058"/>
    </source>
</evidence>
<dbReference type="Pfam" id="PF01048">
    <property type="entry name" value="PNP_UDP_1"/>
    <property type="match status" value="1"/>
</dbReference>
<evidence type="ECO:0000256" key="2">
    <source>
        <dbReference type="ARBA" id="ARBA00006751"/>
    </source>
</evidence>
<dbReference type="EC" id="2.4.2.1" evidence="5"/>
<comment type="function">
    <text evidence="5">The purine nucleoside phosphorylases catalyze the phosphorolytic breakdown of the N-glycosidic bond in the beta-(deoxy)ribonucleoside molecules, with the formation of the corresponding free purine bases and pentose-1-phosphate.</text>
</comment>
<evidence type="ECO:0000256" key="5">
    <source>
        <dbReference type="PIRNR" id="PIRNR000477"/>
    </source>
</evidence>
<sequence length="273" mass="30121">MTLASYDALKEIRHYAPDFQPRLAIVLGSGLGELTEQIEEPIIISYHQLPSFHKPKIEGHAGKLYLGKIKGIPVACLRGRAHHYEGVDNNSIKTMVRTLKLLGCETWLATNAAGSLRENLKPGSLVLVKDHINFQFNNALVGPNEDDFGSRFVSMEDAYDPILRTKFLQIVDHLSIDLPEGVYIGVLGPAFETPAEIKAYQLLGADVVGMSTIPEVVIARHCGMRVAVISVVSNFAAGMTEEKVTHEQTLRGVKLATENLTRLILTFIEQYLS</sequence>
<dbReference type="PANTHER" id="PTHR11904:SF9">
    <property type="entry name" value="PURINE NUCLEOSIDE PHOSPHORYLASE-RELATED"/>
    <property type="match status" value="1"/>
</dbReference>
<dbReference type="NCBIfam" id="NF006054">
    <property type="entry name" value="PRK08202.1"/>
    <property type="match status" value="1"/>
</dbReference>
<keyword evidence="3 5" id="KW-0328">Glycosyltransferase</keyword>
<dbReference type="SUPFAM" id="SSF53167">
    <property type="entry name" value="Purine and uridine phosphorylases"/>
    <property type="match status" value="1"/>
</dbReference>
<name>A0ABM5UTB6_9COXI</name>
<evidence type="ECO:0000256" key="4">
    <source>
        <dbReference type="ARBA" id="ARBA00022679"/>
    </source>
</evidence>
<evidence type="ECO:0000313" key="8">
    <source>
        <dbReference type="Proteomes" id="UP000063965"/>
    </source>
</evidence>
<evidence type="ECO:0000259" key="6">
    <source>
        <dbReference type="Pfam" id="PF01048"/>
    </source>
</evidence>
<comment type="pathway">
    <text evidence="1 5">Purine metabolism; purine nucleoside salvage.</text>
</comment>
<proteinExistence type="inferred from homology"/>
<dbReference type="Proteomes" id="UP000063965">
    <property type="component" value="Chromosome"/>
</dbReference>
<dbReference type="EMBL" id="CP011126">
    <property type="protein sequence ID" value="AKQ33167.1"/>
    <property type="molecule type" value="Genomic_DNA"/>
</dbReference>
<organism evidence="7 8">
    <name type="scientific">Candidatus Coxiella mudrowiae</name>
    <dbReference type="NCBI Taxonomy" id="2054173"/>
    <lineage>
        <taxon>Bacteria</taxon>
        <taxon>Pseudomonadati</taxon>
        <taxon>Pseudomonadota</taxon>
        <taxon>Gammaproteobacteria</taxon>
        <taxon>Legionellales</taxon>
        <taxon>Coxiellaceae</taxon>
        <taxon>Coxiella</taxon>
    </lineage>
</organism>
<evidence type="ECO:0000256" key="3">
    <source>
        <dbReference type="ARBA" id="ARBA00022676"/>
    </source>
</evidence>
<dbReference type="InterPro" id="IPR011268">
    <property type="entry name" value="Purine_phosphorylase"/>
</dbReference>
<dbReference type="InterPro" id="IPR035994">
    <property type="entry name" value="Nucleoside_phosphorylase_sf"/>
</dbReference>
<feature type="domain" description="Nucleoside phosphorylase" evidence="6">
    <location>
        <begin position="22"/>
        <end position="269"/>
    </location>
</feature>
<evidence type="ECO:0000313" key="7">
    <source>
        <dbReference type="EMBL" id="AKQ33167.1"/>
    </source>
</evidence>
<dbReference type="PIRSF" id="PIRSF000477">
    <property type="entry name" value="PurNPase"/>
    <property type="match status" value="1"/>
</dbReference>
<comment type="similarity">
    <text evidence="2 5">Belongs to the PNP/MTAP phosphorylase family.</text>
</comment>
<dbReference type="InterPro" id="IPR000845">
    <property type="entry name" value="Nucleoside_phosphorylase_d"/>
</dbReference>
<dbReference type="CDD" id="cd09009">
    <property type="entry name" value="PNP-EcPNPII_like"/>
    <property type="match status" value="1"/>
</dbReference>
<accession>A0ABM5UTB6</accession>
<dbReference type="PANTHER" id="PTHR11904">
    <property type="entry name" value="METHYLTHIOADENOSINE/PURINE NUCLEOSIDE PHOSPHORYLASE"/>
    <property type="match status" value="1"/>
</dbReference>
<keyword evidence="4 5" id="KW-0808">Transferase</keyword>